<geneLocation type="plasmid" evidence="3">
    <name>pIMI-5</name>
</geneLocation>
<dbReference type="AlphaFoldDB" id="A0A1S6XY41"/>
<dbReference type="Gene3D" id="2.60.40.1570">
    <property type="entry name" value="Dr adhesin"/>
    <property type="match status" value="1"/>
</dbReference>
<dbReference type="EMBL" id="KX858825">
    <property type="protein sequence ID" value="AQX35352.1"/>
    <property type="molecule type" value="Genomic_DNA"/>
</dbReference>
<gene>
    <name evidence="3" type="ORF">PIMI5_00035</name>
</gene>
<dbReference type="InterPro" id="IPR037028">
    <property type="entry name" value="Dr_adhesin_sf"/>
</dbReference>
<name>A0A1S6XY41_ENTCL</name>
<evidence type="ECO:0000256" key="1">
    <source>
        <dbReference type="ARBA" id="ARBA00022729"/>
    </source>
</evidence>
<protein>
    <submittedName>
        <fullName evidence="3">Saf-pilin pilus formation protein</fullName>
    </submittedName>
</protein>
<dbReference type="RefSeq" id="WP_172689210.1">
    <property type="nucleotide sequence ID" value="NZ_KX858825.1"/>
</dbReference>
<proteinExistence type="predicted"/>
<feature type="chain" id="PRO_5012074343" evidence="2">
    <location>
        <begin position="22"/>
        <end position="166"/>
    </location>
</feature>
<keyword evidence="3" id="KW-0614">Plasmid</keyword>
<sequence>MKFSKYVIATLILTASASSLAAFDRVTTTSGNITFAAPTYPVTTTITPVTNLTSGSQLNGNKYADIAFSTSTAQIIAYRFGPAVNKFTPSANRTDSATINGNTNNANQLSVRFGSPATARPDTGGTQWFSSASAMNGIGNSIVSNGASVVNPDTYTVYIESGVYVP</sequence>
<feature type="signal peptide" evidence="2">
    <location>
        <begin position="1"/>
        <end position="21"/>
    </location>
</feature>
<reference evidence="3" key="1">
    <citation type="journal article" date="2017" name="Antimicrob. Agents Chemother.">
        <title>Enterobacter cloacae Complex Isolates Harboring blaNMC-A or blaIMI-Type Class A Carbapenemase Genes on Novel Chromosomal Integrative Elements and Plasmids.</title>
        <authorList>
            <person name="Boyd D.A."/>
            <person name="Mataseje L.F."/>
            <person name="Davidson R."/>
            <person name="Delport J.A."/>
            <person name="Fuller J."/>
            <person name="Hoang L."/>
            <person name="Lefebvre B."/>
            <person name="Levett P.N."/>
            <person name="Roscoe D.L."/>
            <person name="Willey B.M."/>
            <person name="Mulvey M.R."/>
        </authorList>
    </citation>
    <scope>NUCLEOTIDE SEQUENCE</scope>
    <source>
        <strain evidence="3">N13-1531</strain>
        <plasmid evidence="3">pIMI-5</plasmid>
    </source>
</reference>
<keyword evidence="1 2" id="KW-0732">Signal</keyword>
<accession>A0A1S6XY41</accession>
<organism evidence="3">
    <name type="scientific">Enterobacter cloacae</name>
    <dbReference type="NCBI Taxonomy" id="550"/>
    <lineage>
        <taxon>Bacteria</taxon>
        <taxon>Pseudomonadati</taxon>
        <taxon>Pseudomonadota</taxon>
        <taxon>Gammaproteobacteria</taxon>
        <taxon>Enterobacterales</taxon>
        <taxon>Enterobacteriaceae</taxon>
        <taxon>Enterobacter</taxon>
        <taxon>Enterobacter cloacae complex</taxon>
    </lineage>
</organism>
<evidence type="ECO:0000313" key="3">
    <source>
        <dbReference type="EMBL" id="AQX35352.1"/>
    </source>
</evidence>
<evidence type="ECO:0000256" key="2">
    <source>
        <dbReference type="SAM" id="SignalP"/>
    </source>
</evidence>